<comment type="caution">
    <text evidence="2">The sequence shown here is derived from an EMBL/GenBank/DDBJ whole genome shotgun (WGS) entry which is preliminary data.</text>
</comment>
<name>A0AAE3D168_9HYPH</name>
<protein>
    <submittedName>
        <fullName evidence="2">MBL fold metallo-hydrolase</fullName>
    </submittedName>
</protein>
<organism evidence="2 3">
    <name type="scientific">Flavimaribacter sediminis</name>
    <dbReference type="NCBI Taxonomy" id="2865987"/>
    <lineage>
        <taxon>Bacteria</taxon>
        <taxon>Pseudomonadati</taxon>
        <taxon>Pseudomonadota</taxon>
        <taxon>Alphaproteobacteria</taxon>
        <taxon>Hyphomicrobiales</taxon>
        <taxon>Rhizobiaceae</taxon>
        <taxon>Flavimaribacter</taxon>
    </lineage>
</organism>
<sequence>MIGARKSNPYYQGPKTDHFDGKLFFNPGGVAPGSLRDVLKWQFTEKRARWPKRYESPHLNAKPEKRVENGDIVVTMVGHATMLVQMDGVNLLTDPLWSERTSPLSFAGPKRRIEPGIVFDDLPPIDAVLLTHNHYDHLDLETLKRLRQDHDPLVVTPLGNDTIVKSAVPDMRIAVGDWGDTIELEQGLTLHFEPCHHWSARGSTDRRMALWAAFVIEGEAGRVYHIGDTGFHDGVNYREARRKHGDFRLALLPIGAYEPRWFMKPQHQNPEEAVAGLKLCGAAYAVGHHWGTVQLTNEGIEDPVHALHAALEQCAIERERFRPLTAGEAWRIPES</sequence>
<dbReference type="SUPFAM" id="SSF56281">
    <property type="entry name" value="Metallo-hydrolase/oxidoreductase"/>
    <property type="match status" value="1"/>
</dbReference>
<reference evidence="2" key="1">
    <citation type="submission" date="2021-08" db="EMBL/GenBank/DDBJ databases">
        <title>Hoeflea bacterium WL0058 sp. nov., isolated from the sediment.</title>
        <authorList>
            <person name="Wang L."/>
            <person name="Zhang D."/>
        </authorList>
    </citation>
    <scope>NUCLEOTIDE SEQUENCE</scope>
    <source>
        <strain evidence="2">WL0058</strain>
    </source>
</reference>
<dbReference type="GO" id="GO:0008270">
    <property type="term" value="F:zinc ion binding"/>
    <property type="evidence" value="ECO:0007669"/>
    <property type="project" value="InterPro"/>
</dbReference>
<dbReference type="GO" id="GO:0070290">
    <property type="term" value="F:N-acylphosphatidylethanolamine-specific phospholipase D activity"/>
    <property type="evidence" value="ECO:0007669"/>
    <property type="project" value="InterPro"/>
</dbReference>
<dbReference type="PANTHER" id="PTHR15032:SF4">
    <property type="entry name" value="N-ACYL-PHOSPHATIDYLETHANOLAMINE-HYDROLYZING PHOSPHOLIPASE D"/>
    <property type="match status" value="1"/>
</dbReference>
<dbReference type="PIRSF" id="PIRSF038896">
    <property type="entry name" value="NAPE-PLD"/>
    <property type="match status" value="1"/>
</dbReference>
<proteinExistence type="predicted"/>
<dbReference type="EMBL" id="JAICBX010000002">
    <property type="protein sequence ID" value="MBW8638544.1"/>
    <property type="molecule type" value="Genomic_DNA"/>
</dbReference>
<dbReference type="InterPro" id="IPR024884">
    <property type="entry name" value="NAPE-PLD"/>
</dbReference>
<gene>
    <name evidence="2" type="ORF">K1W69_15210</name>
</gene>
<dbReference type="RefSeq" id="WP_220229156.1">
    <property type="nucleotide sequence ID" value="NZ_JAICBX010000002.1"/>
</dbReference>
<dbReference type="InterPro" id="IPR036866">
    <property type="entry name" value="RibonucZ/Hydroxyglut_hydro"/>
</dbReference>
<keyword evidence="3" id="KW-1185">Reference proteome</keyword>
<dbReference type="Proteomes" id="UP001196509">
    <property type="component" value="Unassembled WGS sequence"/>
</dbReference>
<dbReference type="Gene3D" id="3.60.15.10">
    <property type="entry name" value="Ribonuclease Z/Hydroxyacylglutathione hydrolase-like"/>
    <property type="match status" value="1"/>
</dbReference>
<dbReference type="AlphaFoldDB" id="A0AAE3D168"/>
<accession>A0AAE3D168</accession>
<feature type="domain" description="Metallo-beta-lactamase" evidence="1">
    <location>
        <begin position="90"/>
        <end position="290"/>
    </location>
</feature>
<evidence type="ECO:0000313" key="3">
    <source>
        <dbReference type="Proteomes" id="UP001196509"/>
    </source>
</evidence>
<evidence type="ECO:0000313" key="2">
    <source>
        <dbReference type="EMBL" id="MBW8638544.1"/>
    </source>
</evidence>
<evidence type="ECO:0000259" key="1">
    <source>
        <dbReference type="Pfam" id="PF12706"/>
    </source>
</evidence>
<dbReference type="GO" id="GO:0005737">
    <property type="term" value="C:cytoplasm"/>
    <property type="evidence" value="ECO:0007669"/>
    <property type="project" value="TreeGrafter"/>
</dbReference>
<dbReference type="InterPro" id="IPR001279">
    <property type="entry name" value="Metallo-B-lactamas"/>
</dbReference>
<dbReference type="PANTHER" id="PTHR15032">
    <property type="entry name" value="N-ACYL-PHOSPHATIDYLETHANOLAMINE-HYDROLYZING PHOSPHOLIPASE D"/>
    <property type="match status" value="1"/>
</dbReference>
<dbReference type="Pfam" id="PF12706">
    <property type="entry name" value="Lactamase_B_2"/>
    <property type="match status" value="1"/>
</dbReference>